<accession>A0A2Z4PNG9</accession>
<organism evidence="1 2">
    <name type="scientific">Marinomonas primoryensis</name>
    <dbReference type="NCBI Taxonomy" id="178399"/>
    <lineage>
        <taxon>Bacteria</taxon>
        <taxon>Pseudomonadati</taxon>
        <taxon>Pseudomonadota</taxon>
        <taxon>Gammaproteobacteria</taxon>
        <taxon>Oceanospirillales</taxon>
        <taxon>Oceanospirillaceae</taxon>
        <taxon>Marinomonas</taxon>
    </lineage>
</organism>
<gene>
    <name evidence="1" type="ORF">A8139_00385</name>
</gene>
<sequence>MRHKPTLSLTFKQQAYANKKGDNFVENMRLEGHSVDKSLLFLSASERKAKKEEIIAKYSASENNK</sequence>
<dbReference type="RefSeq" id="WP_112134752.1">
    <property type="nucleotide sequence ID" value="NZ_CP016181.1"/>
</dbReference>
<evidence type="ECO:0000313" key="1">
    <source>
        <dbReference type="EMBL" id="AWX98613.1"/>
    </source>
</evidence>
<dbReference type="EMBL" id="CP016181">
    <property type="protein sequence ID" value="AWX98613.1"/>
    <property type="molecule type" value="Genomic_DNA"/>
</dbReference>
<reference evidence="1 2" key="1">
    <citation type="submission" date="2016-06" db="EMBL/GenBank/DDBJ databases">
        <title>The sequenced genome of the ice-adhering bacterium Marinomonas primoryensis, from Antarctica.</title>
        <authorList>
            <person name="Graham L."/>
            <person name="Vance T.D.R."/>
            <person name="Davies P.L."/>
        </authorList>
    </citation>
    <scope>NUCLEOTIDE SEQUENCE [LARGE SCALE GENOMIC DNA]</scope>
    <source>
        <strain evidence="1 2">AceL</strain>
    </source>
</reference>
<dbReference type="Proteomes" id="UP000249898">
    <property type="component" value="Chromosome"/>
</dbReference>
<dbReference type="InterPro" id="IPR022541">
    <property type="entry name" value="YhfG"/>
</dbReference>
<dbReference type="OrthoDB" id="6106863at2"/>
<proteinExistence type="predicted"/>
<dbReference type="AlphaFoldDB" id="A0A2Z4PNG9"/>
<dbReference type="Pfam" id="PF10832">
    <property type="entry name" value="YhfG"/>
    <property type="match status" value="1"/>
</dbReference>
<evidence type="ECO:0000313" key="2">
    <source>
        <dbReference type="Proteomes" id="UP000249898"/>
    </source>
</evidence>
<name>A0A2Z4PNG9_9GAMM</name>
<protein>
    <submittedName>
        <fullName evidence="1">Uncharacterized protein</fullName>
    </submittedName>
</protein>